<comment type="caution">
    <text evidence="1">The sequence shown here is derived from an EMBL/GenBank/DDBJ whole genome shotgun (WGS) entry which is preliminary data.</text>
</comment>
<dbReference type="OrthoDB" id="10610869at2759"/>
<protein>
    <submittedName>
        <fullName evidence="1">Uncharacterized protein</fullName>
    </submittedName>
</protein>
<name>A0A2P5DV06_PARAD</name>
<sequence>MGWVSFASITEFTYLRLVRGFYATLKPKRDVHGITYTIRGKEIDMNISDLCEILEIQNE</sequence>
<accession>A0A2P5DV06</accession>
<dbReference type="AlphaFoldDB" id="A0A2P5DV06"/>
<evidence type="ECO:0000313" key="1">
    <source>
        <dbReference type="EMBL" id="PON77079.1"/>
    </source>
</evidence>
<keyword evidence="2" id="KW-1185">Reference proteome</keyword>
<dbReference type="Proteomes" id="UP000237105">
    <property type="component" value="Unassembled WGS sequence"/>
</dbReference>
<proteinExistence type="predicted"/>
<dbReference type="EMBL" id="JXTB01000015">
    <property type="protein sequence ID" value="PON77079.1"/>
    <property type="molecule type" value="Genomic_DNA"/>
</dbReference>
<feature type="non-terminal residue" evidence="1">
    <location>
        <position position="59"/>
    </location>
</feature>
<reference evidence="2" key="1">
    <citation type="submission" date="2016-06" db="EMBL/GenBank/DDBJ databases">
        <title>Parallel loss of symbiosis genes in relatives of nitrogen-fixing non-legume Parasponia.</title>
        <authorList>
            <person name="Van Velzen R."/>
            <person name="Holmer R."/>
            <person name="Bu F."/>
            <person name="Rutten L."/>
            <person name="Van Zeijl A."/>
            <person name="Liu W."/>
            <person name="Santuari L."/>
            <person name="Cao Q."/>
            <person name="Sharma T."/>
            <person name="Shen D."/>
            <person name="Roswanjaya Y."/>
            <person name="Wardhani T."/>
            <person name="Kalhor M.S."/>
            <person name="Jansen J."/>
            <person name="Van den Hoogen J."/>
            <person name="Gungor B."/>
            <person name="Hartog M."/>
            <person name="Hontelez J."/>
            <person name="Verver J."/>
            <person name="Yang W.-C."/>
            <person name="Schijlen E."/>
            <person name="Repin R."/>
            <person name="Schilthuizen M."/>
            <person name="Schranz E."/>
            <person name="Heidstra R."/>
            <person name="Miyata K."/>
            <person name="Fedorova E."/>
            <person name="Kohlen W."/>
            <person name="Bisseling T."/>
            <person name="Smit S."/>
            <person name="Geurts R."/>
        </authorList>
    </citation>
    <scope>NUCLEOTIDE SEQUENCE [LARGE SCALE GENOMIC DNA]</scope>
    <source>
        <strain evidence="2">cv. WU1-14</strain>
    </source>
</reference>
<organism evidence="1 2">
    <name type="scientific">Parasponia andersonii</name>
    <name type="common">Sponia andersonii</name>
    <dbReference type="NCBI Taxonomy" id="3476"/>
    <lineage>
        <taxon>Eukaryota</taxon>
        <taxon>Viridiplantae</taxon>
        <taxon>Streptophyta</taxon>
        <taxon>Embryophyta</taxon>
        <taxon>Tracheophyta</taxon>
        <taxon>Spermatophyta</taxon>
        <taxon>Magnoliopsida</taxon>
        <taxon>eudicotyledons</taxon>
        <taxon>Gunneridae</taxon>
        <taxon>Pentapetalae</taxon>
        <taxon>rosids</taxon>
        <taxon>fabids</taxon>
        <taxon>Rosales</taxon>
        <taxon>Cannabaceae</taxon>
        <taxon>Parasponia</taxon>
    </lineage>
</organism>
<evidence type="ECO:0000313" key="2">
    <source>
        <dbReference type="Proteomes" id="UP000237105"/>
    </source>
</evidence>
<gene>
    <name evidence="1" type="ORF">PanWU01x14_030880</name>
</gene>